<feature type="non-terminal residue" evidence="2">
    <location>
        <position position="1"/>
    </location>
</feature>
<keyword evidence="3" id="KW-1185">Reference proteome</keyword>
<evidence type="ECO:0000313" key="2">
    <source>
        <dbReference type="EMBL" id="MBM6497862.1"/>
    </source>
</evidence>
<feature type="domain" description="DUF4397" evidence="1">
    <location>
        <begin position="1"/>
        <end position="112"/>
    </location>
</feature>
<feature type="non-terminal residue" evidence="2">
    <location>
        <position position="117"/>
    </location>
</feature>
<dbReference type="InterPro" id="IPR025510">
    <property type="entry name" value="DUF4397"/>
</dbReference>
<dbReference type="Proteomes" id="UP000759529">
    <property type="component" value="Unassembled WGS sequence"/>
</dbReference>
<evidence type="ECO:0000259" key="1">
    <source>
        <dbReference type="Pfam" id="PF14344"/>
    </source>
</evidence>
<protein>
    <submittedName>
        <fullName evidence="2">DUF4397 domain-containing protein</fullName>
    </submittedName>
</protein>
<reference evidence="2 3" key="1">
    <citation type="submission" date="2021-02" db="EMBL/GenBank/DDBJ databases">
        <authorList>
            <person name="Jung H.S."/>
            <person name="Chun B.H."/>
            <person name="Jeon C.O."/>
        </authorList>
    </citation>
    <scope>NUCLEOTIDE SEQUENCE [LARGE SCALE GENOMIC DNA]</scope>
    <source>
        <strain evidence="2 3">LMG 25203</strain>
    </source>
</reference>
<accession>A0ABS2CUG0</accession>
<evidence type="ECO:0000313" key="3">
    <source>
        <dbReference type="Proteomes" id="UP000759529"/>
    </source>
</evidence>
<comment type="caution">
    <text evidence="2">The sequence shown here is derived from an EMBL/GenBank/DDBJ whole genome shotgun (WGS) entry which is preliminary data.</text>
</comment>
<sequence length="117" mass="11950">DVYVNGTLTLDNFAFRTATPFIDVPAGVALSIDVAPGNSTSATESIYNLTTTLADGETYIAIANGIVSPTGYSVAPNFALSVFAQGREAASDPAETDVLVNHGSPDAPTVDVVETGV</sequence>
<proteinExistence type="predicted"/>
<dbReference type="RefSeq" id="WP_187658796.1">
    <property type="nucleotide sequence ID" value="NZ_JACSOD020000233.1"/>
</dbReference>
<dbReference type="Pfam" id="PF14344">
    <property type="entry name" value="DUF4397"/>
    <property type="match status" value="1"/>
</dbReference>
<name>A0ABS2CUG0_9FLAO</name>
<dbReference type="EMBL" id="JACSOD020000233">
    <property type="protein sequence ID" value="MBM6497862.1"/>
    <property type="molecule type" value="Genomic_DNA"/>
</dbReference>
<organism evidence="2 3">
    <name type="scientific">Flavobacterium macrobrachii</name>
    <dbReference type="NCBI Taxonomy" id="591204"/>
    <lineage>
        <taxon>Bacteria</taxon>
        <taxon>Pseudomonadati</taxon>
        <taxon>Bacteroidota</taxon>
        <taxon>Flavobacteriia</taxon>
        <taxon>Flavobacteriales</taxon>
        <taxon>Flavobacteriaceae</taxon>
        <taxon>Flavobacterium</taxon>
    </lineage>
</organism>
<gene>
    <name evidence="2" type="ORF">H9X54_000845</name>
</gene>